<dbReference type="STRING" id="1420851.AU255_14475"/>
<evidence type="ECO:0000256" key="1">
    <source>
        <dbReference type="SAM" id="SignalP"/>
    </source>
</evidence>
<dbReference type="RefSeq" id="WP_080523671.1">
    <property type="nucleotide sequence ID" value="NZ_LPUF01000002.1"/>
</dbReference>
<accession>A0A1V8M4G3</accession>
<organism evidence="2 3">
    <name type="scientific">Methyloprofundus sedimenti</name>
    <dbReference type="NCBI Taxonomy" id="1420851"/>
    <lineage>
        <taxon>Bacteria</taxon>
        <taxon>Pseudomonadati</taxon>
        <taxon>Pseudomonadota</taxon>
        <taxon>Gammaproteobacteria</taxon>
        <taxon>Methylococcales</taxon>
        <taxon>Methylococcaceae</taxon>
        <taxon>Methyloprofundus</taxon>
    </lineage>
</organism>
<name>A0A1V8M4G3_9GAMM</name>
<dbReference type="Proteomes" id="UP000191980">
    <property type="component" value="Unassembled WGS sequence"/>
</dbReference>
<reference evidence="2 3" key="1">
    <citation type="submission" date="2015-12" db="EMBL/GenBank/DDBJ databases">
        <authorList>
            <person name="Shamseldin A."/>
            <person name="Moawad H."/>
            <person name="Abd El-Rahim W.M."/>
            <person name="Sadowsky M.J."/>
        </authorList>
    </citation>
    <scope>NUCLEOTIDE SEQUENCE [LARGE SCALE GENOMIC DNA]</scope>
    <source>
        <strain evidence="2 3">WF1</strain>
    </source>
</reference>
<sequence length="142" mass="14909">MKHIILRVLVSLFLLMPLSSWAASKSCSIKYNLTGWSFFYKAYKGTGVVSCTNGQSARVSLVLHGGGITFGVGDIDNAKGKLTGIKSIKDIYGTYFSIDLHAGFARAAEARALFKGYIAGGGAGVGGGYNLGFAFSGLTIKP</sequence>
<comment type="caution">
    <text evidence="2">The sequence shown here is derived from an EMBL/GenBank/DDBJ whole genome shotgun (WGS) entry which is preliminary data.</text>
</comment>
<dbReference type="AlphaFoldDB" id="A0A1V8M4G3"/>
<dbReference type="OrthoDB" id="6024727at2"/>
<feature type="signal peptide" evidence="1">
    <location>
        <begin position="1"/>
        <end position="22"/>
    </location>
</feature>
<evidence type="ECO:0008006" key="4">
    <source>
        <dbReference type="Google" id="ProtNLM"/>
    </source>
</evidence>
<protein>
    <recommendedName>
        <fullName evidence="4">Secreted protein</fullName>
    </recommendedName>
</protein>
<dbReference type="EMBL" id="LPUF01000002">
    <property type="protein sequence ID" value="OQK16293.1"/>
    <property type="molecule type" value="Genomic_DNA"/>
</dbReference>
<evidence type="ECO:0000313" key="2">
    <source>
        <dbReference type="EMBL" id="OQK16293.1"/>
    </source>
</evidence>
<gene>
    <name evidence="2" type="ORF">AU255_14475</name>
</gene>
<proteinExistence type="predicted"/>
<keyword evidence="1" id="KW-0732">Signal</keyword>
<evidence type="ECO:0000313" key="3">
    <source>
        <dbReference type="Proteomes" id="UP000191980"/>
    </source>
</evidence>
<feature type="chain" id="PRO_5012144652" description="Secreted protein" evidence="1">
    <location>
        <begin position="23"/>
        <end position="142"/>
    </location>
</feature>
<keyword evidence="3" id="KW-1185">Reference proteome</keyword>